<evidence type="ECO:0000313" key="1">
    <source>
        <dbReference type="EMBL" id="MCD5314441.1"/>
    </source>
</evidence>
<dbReference type="RefSeq" id="WP_231446959.1">
    <property type="nucleotide sequence ID" value="NZ_JAJOMB010000016.1"/>
</dbReference>
<name>A0A9X1SW70_9ACTN</name>
<dbReference type="Proteomes" id="UP001138997">
    <property type="component" value="Unassembled WGS sequence"/>
</dbReference>
<organism evidence="1 2">
    <name type="scientific">Kineosporia babensis</name>
    <dbReference type="NCBI Taxonomy" id="499548"/>
    <lineage>
        <taxon>Bacteria</taxon>
        <taxon>Bacillati</taxon>
        <taxon>Actinomycetota</taxon>
        <taxon>Actinomycetes</taxon>
        <taxon>Kineosporiales</taxon>
        <taxon>Kineosporiaceae</taxon>
        <taxon>Kineosporia</taxon>
    </lineage>
</organism>
<dbReference type="EMBL" id="JAJOMB010000016">
    <property type="protein sequence ID" value="MCD5314441.1"/>
    <property type="molecule type" value="Genomic_DNA"/>
</dbReference>
<sequence>MAIAVTVGLVAVLPSGVEAGSLGEWVSGVGTFLAVVVASRQFVATGKENTSLERRTEALKISSWVEYGKPDTDDYEIVLANAGRVPIYAWQLHLVPAQGWDVHFEQSSQFSVLAPESRLNFVLDAPVRTAVVDGRRRVPAGQAGGSVRFLCLEFADAWGDVWVRANSDLQQVPRQSRYWDRVVHLRSSGMTWAGVIDEAVWAVFVETVGHRAGLSPVLSDLFKDCARWMPRTGPQGFERYAELVCGLPRPILPRRAHVFVHTRRGVERTIQVDDAYRQVTRFFRQIVRGQTGTIMLFDRD</sequence>
<evidence type="ECO:0000313" key="2">
    <source>
        <dbReference type="Proteomes" id="UP001138997"/>
    </source>
</evidence>
<keyword evidence="2" id="KW-1185">Reference proteome</keyword>
<protein>
    <submittedName>
        <fullName evidence="1">Uncharacterized protein</fullName>
    </submittedName>
</protein>
<reference evidence="1" key="1">
    <citation type="submission" date="2021-11" db="EMBL/GenBank/DDBJ databases">
        <title>Streptomyces corallinus and Kineosporia corallina sp. nov., two new coral-derived marine actinobacteria.</title>
        <authorList>
            <person name="Buangrab K."/>
            <person name="Sutthacheep M."/>
            <person name="Yeemin T."/>
            <person name="Harunari E."/>
            <person name="Igarashi Y."/>
            <person name="Sripreechasak P."/>
            <person name="Kanchanasin P."/>
            <person name="Tanasupawat S."/>
            <person name="Phongsopitanun W."/>
        </authorList>
    </citation>
    <scope>NUCLEOTIDE SEQUENCE</scope>
    <source>
        <strain evidence="1">JCM 31032</strain>
    </source>
</reference>
<dbReference type="AlphaFoldDB" id="A0A9X1SW70"/>
<gene>
    <name evidence="1" type="ORF">LR394_26390</name>
</gene>
<accession>A0A9X1SW70</accession>
<comment type="caution">
    <text evidence="1">The sequence shown here is derived from an EMBL/GenBank/DDBJ whole genome shotgun (WGS) entry which is preliminary data.</text>
</comment>
<proteinExistence type="predicted"/>